<organism evidence="1 2">
    <name type="scientific">Methanohalophilus halophilus</name>
    <dbReference type="NCBI Taxonomy" id="2177"/>
    <lineage>
        <taxon>Archaea</taxon>
        <taxon>Methanobacteriati</taxon>
        <taxon>Methanobacteriota</taxon>
        <taxon>Stenosarchaea group</taxon>
        <taxon>Methanomicrobia</taxon>
        <taxon>Methanosarcinales</taxon>
        <taxon>Methanosarcinaceae</taxon>
        <taxon>Methanohalophilus</taxon>
    </lineage>
</organism>
<name>A0A1H2U1U9_9EURY</name>
<reference evidence="1 2" key="1">
    <citation type="submission" date="2016-10" db="EMBL/GenBank/DDBJ databases">
        <authorList>
            <person name="de Groot N.N."/>
        </authorList>
    </citation>
    <scope>NUCLEOTIDE SEQUENCE [LARGE SCALE GENOMIC DNA]</scope>
    <source>
        <strain evidence="1 2">Z-7982</strain>
    </source>
</reference>
<evidence type="ECO:0000313" key="2">
    <source>
        <dbReference type="Proteomes" id="UP000198669"/>
    </source>
</evidence>
<proteinExistence type="predicted"/>
<protein>
    <submittedName>
        <fullName evidence="1">Uncharacterized protein</fullName>
    </submittedName>
</protein>
<sequence>MSIKNSWGKIENTLRSIKGIEETLLLNQADRSHIFGLEVFDEKNSSGSLGIKNNTGVKKTLGSQILVSFLTNREYDWPENNLKLIYGGEIVGEDISDPLELARLEECKDCCVMGNIVFYNDSFKRLKSPDLELEMLIQAKPFPEVEKNPCVSEAIVALPSRLSDSYIKSRMGIESNNSMGTFLLGLDLNPDFCVNMGYCGPAELCNLQP</sequence>
<gene>
    <name evidence="1" type="ORF">SAMN04515625_1043</name>
</gene>
<dbReference type="AlphaFoldDB" id="A0A1H2U1U9"/>
<dbReference type="EMBL" id="FNMU01000003">
    <property type="protein sequence ID" value="SDW49928.1"/>
    <property type="molecule type" value="Genomic_DNA"/>
</dbReference>
<evidence type="ECO:0000313" key="1">
    <source>
        <dbReference type="EMBL" id="SDW49928.1"/>
    </source>
</evidence>
<dbReference type="Proteomes" id="UP000198669">
    <property type="component" value="Unassembled WGS sequence"/>
</dbReference>
<accession>A0A1H2U1U9</accession>